<name>A0A4S3LZ50_9FLAO</name>
<protein>
    <recommendedName>
        <fullName evidence="2">Phospholipid/glycerol acyltransferase domain-containing protein</fullName>
    </recommendedName>
</protein>
<evidence type="ECO:0000313" key="4">
    <source>
        <dbReference type="Proteomes" id="UP000305939"/>
    </source>
</evidence>
<feature type="domain" description="Phospholipid/glycerol acyltransferase" evidence="2">
    <location>
        <begin position="36"/>
        <end position="167"/>
    </location>
</feature>
<dbReference type="PANTHER" id="PTHR31605:SF0">
    <property type="entry name" value="GLYCEROL-3-PHOSPHATE O-ACYLTRANSFERASE 1"/>
    <property type="match status" value="1"/>
</dbReference>
<dbReference type="Pfam" id="PF01553">
    <property type="entry name" value="Acyltransferase"/>
    <property type="match status" value="1"/>
</dbReference>
<dbReference type="InterPro" id="IPR052744">
    <property type="entry name" value="GPAT/DAPAT"/>
</dbReference>
<reference evidence="3 4" key="1">
    <citation type="submission" date="2019-04" db="EMBL/GenBank/DDBJ databases">
        <title>Draft genome sequence of Robertkochia marina CC-AMO-30D.</title>
        <authorList>
            <person name="Hameed A."/>
            <person name="Lin S.-Y."/>
            <person name="Shahina M."/>
            <person name="Lai W.-A."/>
            <person name="Young C.-C."/>
        </authorList>
    </citation>
    <scope>NUCLEOTIDE SEQUENCE [LARGE SCALE GENOMIC DNA]</scope>
    <source>
        <strain evidence="3 4">CC-AMO-30D</strain>
    </source>
</reference>
<dbReference type="RefSeq" id="WP_136335596.1">
    <property type="nucleotide sequence ID" value="NZ_QXMP01000009.1"/>
</dbReference>
<evidence type="ECO:0000256" key="1">
    <source>
        <dbReference type="SAM" id="Phobius"/>
    </source>
</evidence>
<dbReference type="OrthoDB" id="9806008at2"/>
<evidence type="ECO:0000313" key="3">
    <source>
        <dbReference type="EMBL" id="THD67390.1"/>
    </source>
</evidence>
<comment type="caution">
    <text evidence="3">The sequence shown here is derived from an EMBL/GenBank/DDBJ whole genome shotgun (WGS) entry which is preliminary data.</text>
</comment>
<keyword evidence="1" id="KW-0472">Membrane</keyword>
<evidence type="ECO:0000259" key="2">
    <source>
        <dbReference type="SMART" id="SM00563"/>
    </source>
</evidence>
<dbReference type="GO" id="GO:0004366">
    <property type="term" value="F:glycerol-3-phosphate O-acyltransferase activity"/>
    <property type="evidence" value="ECO:0007669"/>
    <property type="project" value="TreeGrafter"/>
</dbReference>
<proteinExistence type="predicted"/>
<feature type="transmembrane region" description="Helical" evidence="1">
    <location>
        <begin position="344"/>
        <end position="362"/>
    </location>
</feature>
<feature type="transmembrane region" description="Helical" evidence="1">
    <location>
        <begin position="274"/>
        <end position="299"/>
    </location>
</feature>
<accession>A0A4S3LZ50</accession>
<dbReference type="GO" id="GO:0008654">
    <property type="term" value="P:phospholipid biosynthetic process"/>
    <property type="evidence" value="ECO:0007669"/>
    <property type="project" value="TreeGrafter"/>
</dbReference>
<keyword evidence="1" id="KW-0812">Transmembrane</keyword>
<dbReference type="InterPro" id="IPR002123">
    <property type="entry name" value="Plipid/glycerol_acylTrfase"/>
</dbReference>
<dbReference type="Proteomes" id="UP000305939">
    <property type="component" value="Unassembled WGS sequence"/>
</dbReference>
<dbReference type="SUPFAM" id="SSF69593">
    <property type="entry name" value="Glycerol-3-phosphate (1)-acyltransferase"/>
    <property type="match status" value="1"/>
</dbReference>
<dbReference type="GO" id="GO:0016287">
    <property type="term" value="F:glycerone-phosphate O-acyltransferase activity"/>
    <property type="evidence" value="ECO:0007669"/>
    <property type="project" value="TreeGrafter"/>
</dbReference>
<organism evidence="3 4">
    <name type="scientific">Robertkochia marina</name>
    <dbReference type="NCBI Taxonomy" id="1227945"/>
    <lineage>
        <taxon>Bacteria</taxon>
        <taxon>Pseudomonadati</taxon>
        <taxon>Bacteroidota</taxon>
        <taxon>Flavobacteriia</taxon>
        <taxon>Flavobacteriales</taxon>
        <taxon>Flavobacteriaceae</taxon>
        <taxon>Robertkochia</taxon>
    </lineage>
</organism>
<keyword evidence="4" id="KW-1185">Reference proteome</keyword>
<feature type="transmembrane region" description="Helical" evidence="1">
    <location>
        <begin position="320"/>
        <end position="338"/>
    </location>
</feature>
<dbReference type="AlphaFoldDB" id="A0A4S3LZ50"/>
<dbReference type="PANTHER" id="PTHR31605">
    <property type="entry name" value="GLYCEROL-3-PHOSPHATE O-ACYLTRANSFERASE 1"/>
    <property type="match status" value="1"/>
</dbReference>
<gene>
    <name evidence="3" type="ORF">E7Z59_06930</name>
</gene>
<sequence>MILYRFIKIWATITSFFFFRKVTITRKGEIPEGTSVIFAPNHQSAFLDPIVIAINTKRSPWFLTRASVFTGGMVNKLLKMLHMIPVYRPRDLVDLKTANNSTFDFCQEVLTNGESIMIFPEGNHGMQKRLRTPLKKGIGRIALRAVNEMQTDPDRDVVIVPVGINYEHPTGMRTDLLLNFGEPISVKDLLKEADNHETRGLLTLRKHLAEKIQDLMIDIRPKEQYDALELAWQQQRTVLPSLKARFENDKEIIEALSENDQPLQPKPEIKSNSLWQIPLIILGFPMWLTGVVLNLGWILTVKLILKYVVKDPHFVQSIKFLCVMAGVPVFTMVTAALLSTVTGWFWPFVVLIPLFGLLAHEYQTRVLKTPGLVLVKDEAGDFLPED</sequence>
<keyword evidence="1" id="KW-1133">Transmembrane helix</keyword>
<dbReference type="SMART" id="SM00563">
    <property type="entry name" value="PlsC"/>
    <property type="match status" value="1"/>
</dbReference>
<dbReference type="EMBL" id="SSMC01000002">
    <property type="protein sequence ID" value="THD67390.1"/>
    <property type="molecule type" value="Genomic_DNA"/>
</dbReference>